<dbReference type="EMBL" id="BAABLD010000005">
    <property type="protein sequence ID" value="GAA5161140.1"/>
    <property type="molecule type" value="Genomic_DNA"/>
</dbReference>
<comment type="caution">
    <text evidence="2">The sequence shown here is derived from an EMBL/GenBank/DDBJ whole genome shotgun (WGS) entry which is preliminary data.</text>
</comment>
<protein>
    <submittedName>
        <fullName evidence="2">ParA family protein</fullName>
    </submittedName>
</protein>
<keyword evidence="3" id="KW-1185">Reference proteome</keyword>
<gene>
    <name evidence="2" type="ORF">GCM10025770_09920</name>
</gene>
<dbReference type="InterPro" id="IPR050678">
    <property type="entry name" value="DNA_Partitioning_ATPase"/>
</dbReference>
<dbReference type="InterPro" id="IPR002586">
    <property type="entry name" value="CobQ/CobB/MinD/ParA_Nub-bd_dom"/>
</dbReference>
<organism evidence="2 3">
    <name type="scientific">Viridibacterium curvum</name>
    <dbReference type="NCBI Taxonomy" id="1101404"/>
    <lineage>
        <taxon>Bacteria</taxon>
        <taxon>Pseudomonadati</taxon>
        <taxon>Pseudomonadota</taxon>
        <taxon>Betaproteobacteria</taxon>
        <taxon>Rhodocyclales</taxon>
        <taxon>Rhodocyclaceae</taxon>
        <taxon>Viridibacterium</taxon>
    </lineage>
</organism>
<accession>A0ABP9QFN3</accession>
<evidence type="ECO:0000313" key="3">
    <source>
        <dbReference type="Proteomes" id="UP001500547"/>
    </source>
</evidence>
<proteinExistence type="predicted"/>
<dbReference type="SUPFAM" id="SSF52540">
    <property type="entry name" value="P-loop containing nucleoside triphosphate hydrolases"/>
    <property type="match status" value="1"/>
</dbReference>
<dbReference type="PANTHER" id="PTHR13696:SF96">
    <property type="entry name" value="COBQ_COBB_MIND_PARA NUCLEOTIDE BINDING DOMAIN-CONTAINING PROTEIN"/>
    <property type="match status" value="1"/>
</dbReference>
<feature type="domain" description="CobQ/CobB/MinD/ParA nucleotide binding" evidence="1">
    <location>
        <begin position="4"/>
        <end position="90"/>
    </location>
</feature>
<evidence type="ECO:0000313" key="2">
    <source>
        <dbReference type="EMBL" id="GAA5161140.1"/>
    </source>
</evidence>
<dbReference type="CDD" id="cd02042">
    <property type="entry name" value="ParAB_family"/>
    <property type="match status" value="1"/>
</dbReference>
<dbReference type="PANTHER" id="PTHR13696">
    <property type="entry name" value="P-LOOP CONTAINING NUCLEOSIDE TRIPHOSPHATE HYDROLASE"/>
    <property type="match status" value="1"/>
</dbReference>
<dbReference type="Gene3D" id="3.40.50.300">
    <property type="entry name" value="P-loop containing nucleotide triphosphate hydrolases"/>
    <property type="match status" value="1"/>
</dbReference>
<name>A0ABP9QFN3_9RHOO</name>
<dbReference type="RefSeq" id="WP_345531762.1">
    <property type="nucleotide sequence ID" value="NZ_BAABLD010000005.1"/>
</dbReference>
<dbReference type="InterPro" id="IPR027417">
    <property type="entry name" value="P-loop_NTPase"/>
</dbReference>
<dbReference type="Proteomes" id="UP001500547">
    <property type="component" value="Unassembled WGS sequence"/>
</dbReference>
<evidence type="ECO:0000259" key="1">
    <source>
        <dbReference type="Pfam" id="PF01656"/>
    </source>
</evidence>
<reference evidence="3" key="1">
    <citation type="journal article" date="2019" name="Int. J. Syst. Evol. Microbiol.">
        <title>The Global Catalogue of Microorganisms (GCM) 10K type strain sequencing project: providing services to taxonomists for standard genome sequencing and annotation.</title>
        <authorList>
            <consortium name="The Broad Institute Genomics Platform"/>
            <consortium name="The Broad Institute Genome Sequencing Center for Infectious Disease"/>
            <person name="Wu L."/>
            <person name="Ma J."/>
        </authorList>
    </citation>
    <scope>NUCLEOTIDE SEQUENCE [LARGE SCALE GENOMIC DNA]</scope>
    <source>
        <strain evidence="3">JCM 18715</strain>
    </source>
</reference>
<sequence>MSVIAVINRKGGAGKSTLSTHVASYLASKGSAVMLGDVDRQQSSRLWLSLRPADRPRISGWTMDERNFARPPAGTEHVVLDTPGGFQGVGLMKVALYADAILIPATPSIFDRTAAADSLAELRTFPRIASGRCKIACVGMRIDGRTKQASVLRDWAGQHELEHIGTLKAAQAYNTCLEHGMSIFDFPASKVAPLLEDWQPILAWLESVLQAAPITPSIHRPVDGSATRPPGFLRKDV</sequence>
<dbReference type="Pfam" id="PF01656">
    <property type="entry name" value="CbiA"/>
    <property type="match status" value="1"/>
</dbReference>